<name>D7FIP0_ECTSI</name>
<feature type="compositionally biased region" description="Polar residues" evidence="1">
    <location>
        <begin position="254"/>
        <end position="270"/>
    </location>
</feature>
<reference evidence="2 3" key="1">
    <citation type="journal article" date="2010" name="Nature">
        <title>The Ectocarpus genome and the independent evolution of multicellularity in brown algae.</title>
        <authorList>
            <person name="Cock J.M."/>
            <person name="Sterck L."/>
            <person name="Rouze P."/>
            <person name="Scornet D."/>
            <person name="Allen A.E."/>
            <person name="Amoutzias G."/>
            <person name="Anthouard V."/>
            <person name="Artiguenave F."/>
            <person name="Aury J.M."/>
            <person name="Badger J.H."/>
            <person name="Beszteri B."/>
            <person name="Billiau K."/>
            <person name="Bonnet E."/>
            <person name="Bothwell J.H."/>
            <person name="Bowler C."/>
            <person name="Boyen C."/>
            <person name="Brownlee C."/>
            <person name="Carrano C.J."/>
            <person name="Charrier B."/>
            <person name="Cho G.Y."/>
            <person name="Coelho S.M."/>
            <person name="Collen J."/>
            <person name="Corre E."/>
            <person name="Da Silva C."/>
            <person name="Delage L."/>
            <person name="Delaroque N."/>
            <person name="Dittami S.M."/>
            <person name="Doulbeau S."/>
            <person name="Elias M."/>
            <person name="Farnham G."/>
            <person name="Gachon C.M."/>
            <person name="Gschloessl B."/>
            <person name="Heesch S."/>
            <person name="Jabbari K."/>
            <person name="Jubin C."/>
            <person name="Kawai H."/>
            <person name="Kimura K."/>
            <person name="Kloareg B."/>
            <person name="Kupper F.C."/>
            <person name="Lang D."/>
            <person name="Le Bail A."/>
            <person name="Leblanc C."/>
            <person name="Lerouge P."/>
            <person name="Lohr M."/>
            <person name="Lopez P.J."/>
            <person name="Martens C."/>
            <person name="Maumus F."/>
            <person name="Michel G."/>
            <person name="Miranda-Saavedra D."/>
            <person name="Morales J."/>
            <person name="Moreau H."/>
            <person name="Motomura T."/>
            <person name="Nagasato C."/>
            <person name="Napoli C.A."/>
            <person name="Nelson D.R."/>
            <person name="Nyvall-Collen P."/>
            <person name="Peters A.F."/>
            <person name="Pommier C."/>
            <person name="Potin P."/>
            <person name="Poulain J."/>
            <person name="Quesneville H."/>
            <person name="Read B."/>
            <person name="Rensing S.A."/>
            <person name="Ritter A."/>
            <person name="Rousvoal S."/>
            <person name="Samanta M."/>
            <person name="Samson G."/>
            <person name="Schroeder D.C."/>
            <person name="Segurens B."/>
            <person name="Strittmatter M."/>
            <person name="Tonon T."/>
            <person name="Tregear J.W."/>
            <person name="Valentin K."/>
            <person name="von Dassow P."/>
            <person name="Yamagishi T."/>
            <person name="Van de Peer Y."/>
            <person name="Wincker P."/>
        </authorList>
    </citation>
    <scope>NUCLEOTIDE SEQUENCE [LARGE SCALE GENOMIC DNA]</scope>
    <source>
        <strain evidence="3">Ec32 / CCAP1310/4</strain>
    </source>
</reference>
<feature type="region of interest" description="Disordered" evidence="1">
    <location>
        <begin position="1"/>
        <end position="28"/>
    </location>
</feature>
<organism evidence="2 3">
    <name type="scientific">Ectocarpus siliculosus</name>
    <name type="common">Brown alga</name>
    <name type="synonym">Conferva siliculosa</name>
    <dbReference type="NCBI Taxonomy" id="2880"/>
    <lineage>
        <taxon>Eukaryota</taxon>
        <taxon>Sar</taxon>
        <taxon>Stramenopiles</taxon>
        <taxon>Ochrophyta</taxon>
        <taxon>PX clade</taxon>
        <taxon>Phaeophyceae</taxon>
        <taxon>Ectocarpales</taxon>
        <taxon>Ectocarpaceae</taxon>
        <taxon>Ectocarpus</taxon>
    </lineage>
</organism>
<sequence>MADTTSQENECSSWSDFETRGGGEADLSSLPAAVRAIVEECRAKSANPPPPEQQAGEVLPYPCRMYEESIPGEEGMLQLQWMRLDMSNMDSERCWGEASLDGEHDCGPDSGLVLPAVYSMDPAQVLPPTMIGLPPELQRDLQGSNDGFCQWASDDIPEDHLFKLGEKLTEAFSGEPGGSRRAEGLPPDVIAEVASLSRTDWSVCLERYVDFRRCDPTAIAQVLLAASPPTLDCLLGTVLPGLVTKISSLSAAAKAPTSSETGTKDSSASGRNGGEQAATSAGNGQRNTAALLAICRLAASVAASVRGDADPVAFRDKVSGSELRKLGALGKEAEVALAEAFFYGEGAGAAF</sequence>
<keyword evidence="3" id="KW-1185">Reference proteome</keyword>
<dbReference type="OrthoDB" id="10289544at2759"/>
<feature type="compositionally biased region" description="Polar residues" evidence="1">
    <location>
        <begin position="1"/>
        <end position="16"/>
    </location>
</feature>
<dbReference type="InParanoid" id="D7FIP0"/>
<dbReference type="Proteomes" id="UP000002630">
    <property type="component" value="Linkage Group LG20"/>
</dbReference>
<dbReference type="EMBL" id="FN647890">
    <property type="protein sequence ID" value="CBJ28858.1"/>
    <property type="molecule type" value="Genomic_DNA"/>
</dbReference>
<dbReference type="EMBL" id="FN649745">
    <property type="protein sequence ID" value="CBJ28858.1"/>
    <property type="molecule type" value="Genomic_DNA"/>
</dbReference>
<evidence type="ECO:0000313" key="2">
    <source>
        <dbReference type="EMBL" id="CBJ28858.1"/>
    </source>
</evidence>
<gene>
    <name evidence="2" type="ORF">Esi_0122_0075</name>
</gene>
<dbReference type="AlphaFoldDB" id="D7FIP0"/>
<evidence type="ECO:0000256" key="1">
    <source>
        <dbReference type="SAM" id="MobiDB-lite"/>
    </source>
</evidence>
<evidence type="ECO:0000313" key="3">
    <source>
        <dbReference type="Proteomes" id="UP000002630"/>
    </source>
</evidence>
<proteinExistence type="predicted"/>
<accession>D7FIP0</accession>
<protein>
    <submittedName>
        <fullName evidence="2">Uncharacterized protein</fullName>
    </submittedName>
</protein>
<feature type="region of interest" description="Disordered" evidence="1">
    <location>
        <begin position="254"/>
        <end position="282"/>
    </location>
</feature>